<evidence type="ECO:0000256" key="3">
    <source>
        <dbReference type="ARBA" id="ARBA00022475"/>
    </source>
</evidence>
<dbReference type="PANTHER" id="PTHR34582:SF7">
    <property type="entry name" value="UPF0702 TRANSMEMBRANE PROTEIN YDFS"/>
    <property type="match status" value="1"/>
</dbReference>
<keyword evidence="3" id="KW-1003">Cell membrane</keyword>
<dbReference type="Proteomes" id="UP001172911">
    <property type="component" value="Unassembled WGS sequence"/>
</dbReference>
<protein>
    <submittedName>
        <fullName evidence="10">DUF421 domain-containing protein</fullName>
    </submittedName>
</protein>
<comment type="similarity">
    <text evidence="2">Belongs to the UPF0702 family.</text>
</comment>
<comment type="caution">
    <text evidence="10">The sequence shown here is derived from an EMBL/GenBank/DDBJ whole genome shotgun (WGS) entry which is preliminary data.</text>
</comment>
<dbReference type="Pfam" id="PF04239">
    <property type="entry name" value="DUF421"/>
    <property type="match status" value="1"/>
</dbReference>
<keyword evidence="5 7" id="KW-1133">Transmembrane helix</keyword>
<evidence type="ECO:0000313" key="11">
    <source>
        <dbReference type="Proteomes" id="UP001172911"/>
    </source>
</evidence>
<evidence type="ECO:0000313" key="10">
    <source>
        <dbReference type="EMBL" id="MDO7788706.1"/>
    </source>
</evidence>
<feature type="transmembrane region" description="Helical" evidence="7">
    <location>
        <begin position="6"/>
        <end position="25"/>
    </location>
</feature>
<comment type="subcellular location">
    <subcellularLocation>
        <location evidence="1">Cell membrane</location>
        <topology evidence="1">Multi-pass membrane protein</topology>
    </subcellularLocation>
</comment>
<name>A0AAW7ZIJ1_9FIRM</name>
<dbReference type="Gene3D" id="3.30.240.20">
    <property type="entry name" value="bsu07140 like domains"/>
    <property type="match status" value="2"/>
</dbReference>
<organism evidence="10 11">
    <name type="scientific">Desulforamulus aquiferis</name>
    <dbReference type="NCBI Taxonomy" id="1397668"/>
    <lineage>
        <taxon>Bacteria</taxon>
        <taxon>Bacillati</taxon>
        <taxon>Bacillota</taxon>
        <taxon>Clostridia</taxon>
        <taxon>Eubacteriales</taxon>
        <taxon>Peptococcaceae</taxon>
        <taxon>Desulforamulus</taxon>
    </lineage>
</organism>
<reference evidence="10" key="1">
    <citation type="journal article" date="2023" name="J. Hazard. Mater.">
        <title>Anaerobic biodegradation of pyrene and benzo[a]pyrene by a new sulfate-reducing Desulforamulus aquiferis strain DSA.</title>
        <authorList>
            <person name="Zhang Z."/>
            <person name="Sun J."/>
            <person name="Gong X."/>
            <person name="Wang C."/>
            <person name="Wang H."/>
        </authorList>
    </citation>
    <scope>NUCLEOTIDE SEQUENCE</scope>
    <source>
        <strain evidence="10">DSA</strain>
    </source>
</reference>
<keyword evidence="11" id="KW-1185">Reference proteome</keyword>
<evidence type="ECO:0000256" key="7">
    <source>
        <dbReference type="SAM" id="Phobius"/>
    </source>
</evidence>
<dbReference type="AlphaFoldDB" id="A0AAW7ZIJ1"/>
<dbReference type="InterPro" id="IPR023090">
    <property type="entry name" value="UPF0702_alpha/beta_dom_sf"/>
</dbReference>
<feature type="transmembrane region" description="Helical" evidence="7">
    <location>
        <begin position="37"/>
        <end position="56"/>
    </location>
</feature>
<dbReference type="InterPro" id="IPR007353">
    <property type="entry name" value="DUF421"/>
</dbReference>
<accession>A0AAW7ZIJ1</accession>
<evidence type="ECO:0000259" key="9">
    <source>
        <dbReference type="Pfam" id="PF20730"/>
    </source>
</evidence>
<evidence type="ECO:0000259" key="8">
    <source>
        <dbReference type="Pfam" id="PF04239"/>
    </source>
</evidence>
<proteinExistence type="inferred from homology"/>
<evidence type="ECO:0000256" key="6">
    <source>
        <dbReference type="ARBA" id="ARBA00023136"/>
    </source>
</evidence>
<dbReference type="GO" id="GO:0005886">
    <property type="term" value="C:plasma membrane"/>
    <property type="evidence" value="ECO:0007669"/>
    <property type="project" value="UniProtKB-SubCell"/>
</dbReference>
<dbReference type="InterPro" id="IPR048454">
    <property type="entry name" value="YetF_N"/>
</dbReference>
<keyword evidence="4 7" id="KW-0812">Transmembrane</keyword>
<evidence type="ECO:0000256" key="2">
    <source>
        <dbReference type="ARBA" id="ARBA00006448"/>
    </source>
</evidence>
<evidence type="ECO:0000256" key="5">
    <source>
        <dbReference type="ARBA" id="ARBA00022989"/>
    </source>
</evidence>
<feature type="transmembrane region" description="Helical" evidence="7">
    <location>
        <begin position="62"/>
        <end position="80"/>
    </location>
</feature>
<dbReference type="RefSeq" id="WP_304544868.1">
    <property type="nucleotide sequence ID" value="NZ_JARPTC010000023.1"/>
</dbReference>
<evidence type="ECO:0000256" key="1">
    <source>
        <dbReference type="ARBA" id="ARBA00004651"/>
    </source>
</evidence>
<gene>
    <name evidence="10" type="ORF">P6N53_15865</name>
</gene>
<feature type="domain" description="YetF-like N-terminal transmembrane" evidence="9">
    <location>
        <begin position="5"/>
        <end position="77"/>
    </location>
</feature>
<feature type="domain" description="YetF C-terminal" evidence="8">
    <location>
        <begin position="81"/>
        <end position="215"/>
    </location>
</feature>
<dbReference type="Pfam" id="PF20730">
    <property type="entry name" value="YetF_N"/>
    <property type="match status" value="1"/>
</dbReference>
<sequence length="242" mass="27854">MESLEITGRAIIGFFTLLIYARILGKKQISQLSVFDYITGITIGSLTANMVVNLDIRAWNNWLGLSLFILFTIIMQYTTLKFRYLNKVIVGEPTVVINNGEILENNMRRMRFTVSDLTERLRQKNIFNISDVEFAILESSGKLSIQKKSQYQPLTPKDMGIPTEYKGVCTEVIQEGEILEVNLKQINLNKTWLLKELKEKHNIANIRDVFYAEVDTSGILYIDLYKEKSKSFTNPSDYKGPY</sequence>
<reference evidence="10" key="2">
    <citation type="submission" date="2023-03" db="EMBL/GenBank/DDBJ databases">
        <authorList>
            <person name="Zhang Z."/>
        </authorList>
    </citation>
    <scope>NUCLEOTIDE SEQUENCE</scope>
    <source>
        <strain evidence="10">DSA</strain>
    </source>
</reference>
<keyword evidence="6 7" id="KW-0472">Membrane</keyword>
<dbReference type="PANTHER" id="PTHR34582">
    <property type="entry name" value="UPF0702 TRANSMEMBRANE PROTEIN YCAP"/>
    <property type="match status" value="1"/>
</dbReference>
<evidence type="ECO:0000256" key="4">
    <source>
        <dbReference type="ARBA" id="ARBA00022692"/>
    </source>
</evidence>
<dbReference type="EMBL" id="JARPTC010000023">
    <property type="protein sequence ID" value="MDO7788706.1"/>
    <property type="molecule type" value="Genomic_DNA"/>
</dbReference>